<evidence type="ECO:0000313" key="2">
    <source>
        <dbReference type="EMBL" id="MPN31196.1"/>
    </source>
</evidence>
<reference evidence="2" key="1">
    <citation type="submission" date="2019-08" db="EMBL/GenBank/DDBJ databases">
        <authorList>
            <person name="Kucharzyk K."/>
            <person name="Murdoch R.W."/>
            <person name="Higgins S."/>
            <person name="Loffler F."/>
        </authorList>
    </citation>
    <scope>NUCLEOTIDE SEQUENCE</scope>
</reference>
<feature type="region of interest" description="Disordered" evidence="1">
    <location>
        <begin position="15"/>
        <end position="80"/>
    </location>
</feature>
<comment type="caution">
    <text evidence="2">The sequence shown here is derived from an EMBL/GenBank/DDBJ whole genome shotgun (WGS) entry which is preliminary data.</text>
</comment>
<evidence type="ECO:0000256" key="1">
    <source>
        <dbReference type="SAM" id="MobiDB-lite"/>
    </source>
</evidence>
<dbReference type="AlphaFoldDB" id="A0A645GY66"/>
<sequence>MCVYRRLRQRSARCDMHGRDIGSPGGIKRNPDDFANDGIQPDVCPADGDRSADSGSAAGRERPTQQRFTAAEFKSGDVRG</sequence>
<gene>
    <name evidence="2" type="ORF">SDC9_178670</name>
</gene>
<proteinExistence type="predicted"/>
<protein>
    <submittedName>
        <fullName evidence="2">Uncharacterized protein</fullName>
    </submittedName>
</protein>
<name>A0A645GY66_9ZZZZ</name>
<dbReference type="EMBL" id="VSSQ01082642">
    <property type="protein sequence ID" value="MPN31196.1"/>
    <property type="molecule type" value="Genomic_DNA"/>
</dbReference>
<organism evidence="2">
    <name type="scientific">bioreactor metagenome</name>
    <dbReference type="NCBI Taxonomy" id="1076179"/>
    <lineage>
        <taxon>unclassified sequences</taxon>
        <taxon>metagenomes</taxon>
        <taxon>ecological metagenomes</taxon>
    </lineage>
</organism>
<accession>A0A645GY66</accession>